<dbReference type="KEGG" id="hcu:MUN79_25580"/>
<dbReference type="RefSeq" id="WP_244675326.1">
    <property type="nucleotide sequence ID" value="NZ_CP095046.1"/>
</dbReference>
<evidence type="ECO:0000313" key="2">
    <source>
        <dbReference type="EMBL" id="UOQ71927.1"/>
    </source>
</evidence>
<gene>
    <name evidence="2" type="ORF">MUN79_25580</name>
</gene>
<evidence type="ECO:0000313" key="3">
    <source>
        <dbReference type="Proteomes" id="UP000831796"/>
    </source>
</evidence>
<dbReference type="EMBL" id="CP095046">
    <property type="protein sequence ID" value="UOQ71927.1"/>
    <property type="molecule type" value="Genomic_DNA"/>
</dbReference>
<feature type="region of interest" description="Disordered" evidence="1">
    <location>
        <begin position="1"/>
        <end position="103"/>
    </location>
</feature>
<feature type="compositionally biased region" description="Low complexity" evidence="1">
    <location>
        <begin position="77"/>
        <end position="90"/>
    </location>
</feature>
<accession>A0A8T9Q386</accession>
<feature type="compositionally biased region" description="Polar residues" evidence="1">
    <location>
        <begin position="12"/>
        <end position="24"/>
    </location>
</feature>
<proteinExistence type="predicted"/>
<sequence>MQDPEEIPTDGRNIQQASTSQSEQRQPEGRQAPGTTEALRGLNADDNSGSGGTEGGHEIKGKRVSTGPNYDQPGNAADGDVGGSSTSAGTGVSGGETGQVPQL</sequence>
<name>A0A8T9Q386_9BACT</name>
<protein>
    <submittedName>
        <fullName evidence="2">Uncharacterized protein</fullName>
    </submittedName>
</protein>
<reference evidence="2" key="1">
    <citation type="submission" date="2022-04" db="EMBL/GenBank/DDBJ databases">
        <title>Hymenobacter sp. isolated from the air.</title>
        <authorList>
            <person name="Won M."/>
            <person name="Lee C.-M."/>
            <person name="Woen H.-Y."/>
            <person name="Kwon S.-W."/>
        </authorList>
    </citation>
    <scope>NUCLEOTIDE SEQUENCE</scope>
    <source>
        <strain evidence="2">5116S-3</strain>
    </source>
</reference>
<dbReference type="Proteomes" id="UP000831796">
    <property type="component" value="Chromosome"/>
</dbReference>
<organism evidence="2 3">
    <name type="scientific">Hymenobacter cellulosilyticus</name>
    <dbReference type="NCBI Taxonomy" id="2932248"/>
    <lineage>
        <taxon>Bacteria</taxon>
        <taxon>Pseudomonadati</taxon>
        <taxon>Bacteroidota</taxon>
        <taxon>Cytophagia</taxon>
        <taxon>Cytophagales</taxon>
        <taxon>Hymenobacteraceae</taxon>
        <taxon>Hymenobacter</taxon>
    </lineage>
</organism>
<dbReference type="AlphaFoldDB" id="A0A8T9Q386"/>
<evidence type="ECO:0000256" key="1">
    <source>
        <dbReference type="SAM" id="MobiDB-lite"/>
    </source>
</evidence>
<keyword evidence="3" id="KW-1185">Reference proteome</keyword>